<gene>
    <name evidence="2" type="ORF">MGAL_10B029089</name>
</gene>
<protein>
    <recommendedName>
        <fullName evidence="1">Mab-21-like nucleotidyltransferase domain-containing protein</fullName>
    </recommendedName>
</protein>
<feature type="domain" description="Mab-21-like nucleotidyltransferase" evidence="1">
    <location>
        <begin position="156"/>
        <end position="243"/>
    </location>
</feature>
<accession>A0A8B6GKJ9</accession>
<dbReference type="AlphaFoldDB" id="A0A8B6GKJ9"/>
<evidence type="ECO:0000313" key="3">
    <source>
        <dbReference type="Proteomes" id="UP000596742"/>
    </source>
</evidence>
<evidence type="ECO:0000313" key="2">
    <source>
        <dbReference type="EMBL" id="VDI65003.1"/>
    </source>
</evidence>
<dbReference type="InterPro" id="IPR046903">
    <property type="entry name" value="Mab-21-like_nuc_Trfase"/>
</dbReference>
<dbReference type="Proteomes" id="UP000596742">
    <property type="component" value="Unassembled WGS sequence"/>
</dbReference>
<dbReference type="PANTHER" id="PTHR10656">
    <property type="entry name" value="CELL FATE DETERMINING PROTEIN MAB21-RELATED"/>
    <property type="match status" value="1"/>
</dbReference>
<sequence length="244" mass="27909">MDNRDNVQFLSDTLYHSLSDCIVGSERTVKYRRYFYKCFDECLKQENVNYMSSGSKAEGLDLPGSDLDLMTCTNDVVDEMSENEKHINLVFDTENAVPGFALIHVPFETHLSGTYIINTRNGLLLANDFVKKDVFQYMSELSSVINHLSECDFSDDIKMQGPAISMSFDGVCDIDFVLCFSCRKWPSVAKTWLHRNRSSKWPSSELIKEAMYTDVLLVPVGIKSTSDTKYIFEWRLSFSLAEKL</sequence>
<organism evidence="2 3">
    <name type="scientific">Mytilus galloprovincialis</name>
    <name type="common">Mediterranean mussel</name>
    <dbReference type="NCBI Taxonomy" id="29158"/>
    <lineage>
        <taxon>Eukaryota</taxon>
        <taxon>Metazoa</taxon>
        <taxon>Spiralia</taxon>
        <taxon>Lophotrochozoa</taxon>
        <taxon>Mollusca</taxon>
        <taxon>Bivalvia</taxon>
        <taxon>Autobranchia</taxon>
        <taxon>Pteriomorphia</taxon>
        <taxon>Mytilida</taxon>
        <taxon>Mytiloidea</taxon>
        <taxon>Mytilidae</taxon>
        <taxon>Mytilinae</taxon>
        <taxon>Mytilus</taxon>
    </lineage>
</organism>
<comment type="caution">
    <text evidence="2">The sequence shown here is derived from an EMBL/GenBank/DDBJ whole genome shotgun (WGS) entry which is preliminary data.</text>
</comment>
<proteinExistence type="predicted"/>
<dbReference type="OrthoDB" id="6140538at2759"/>
<keyword evidence="3" id="KW-1185">Reference proteome</keyword>
<dbReference type="EMBL" id="UYJE01008580">
    <property type="protein sequence ID" value="VDI65003.1"/>
    <property type="molecule type" value="Genomic_DNA"/>
</dbReference>
<reference evidence="2" key="1">
    <citation type="submission" date="2018-11" db="EMBL/GenBank/DDBJ databases">
        <authorList>
            <person name="Alioto T."/>
            <person name="Alioto T."/>
        </authorList>
    </citation>
    <scope>NUCLEOTIDE SEQUENCE</scope>
</reference>
<dbReference type="Pfam" id="PF03281">
    <property type="entry name" value="Mab-21"/>
    <property type="match status" value="1"/>
</dbReference>
<dbReference type="PANTHER" id="PTHR10656:SF69">
    <property type="entry name" value="MAB-21-LIKE HHH_H2TH-LIKE DOMAIN-CONTAINING PROTEIN"/>
    <property type="match status" value="1"/>
</dbReference>
<evidence type="ECO:0000259" key="1">
    <source>
        <dbReference type="Pfam" id="PF03281"/>
    </source>
</evidence>
<name>A0A8B6GKJ9_MYTGA</name>